<feature type="compositionally biased region" description="Low complexity" evidence="1">
    <location>
        <begin position="426"/>
        <end position="437"/>
    </location>
</feature>
<feature type="compositionally biased region" description="Low complexity" evidence="1">
    <location>
        <begin position="1322"/>
        <end position="1333"/>
    </location>
</feature>
<feature type="region of interest" description="Disordered" evidence="1">
    <location>
        <begin position="833"/>
        <end position="1717"/>
    </location>
</feature>
<dbReference type="InParanoid" id="A0A1Y2G2L6"/>
<feature type="compositionally biased region" description="Polar residues" evidence="1">
    <location>
        <begin position="1607"/>
        <end position="1623"/>
    </location>
</feature>
<evidence type="ECO:0000313" key="2">
    <source>
        <dbReference type="EMBL" id="ORY91618.1"/>
    </source>
</evidence>
<feature type="compositionally biased region" description="Low complexity" evidence="1">
    <location>
        <begin position="1122"/>
        <end position="1139"/>
    </location>
</feature>
<feature type="compositionally biased region" description="Polar residues" evidence="1">
    <location>
        <begin position="1148"/>
        <end position="1160"/>
    </location>
</feature>
<feature type="compositionally biased region" description="Low complexity" evidence="1">
    <location>
        <begin position="449"/>
        <end position="464"/>
    </location>
</feature>
<evidence type="ECO:0000256" key="1">
    <source>
        <dbReference type="SAM" id="MobiDB-lite"/>
    </source>
</evidence>
<sequence length="1717" mass="180807">MPHFPSSSEQDDSAYSPSRIPASPTARRQASGKAHPPALDLSPSSVAAISSASALLALDSPPRTMESSLSPRMLAATPPITPTRRIPSSAGSDSGAARRAFARGGGAGEGDELDRRARAEGTTSLFDSNGTEARPTTSSLPQLHAESRSRLASFSPALPLSNGHGAPQRRPSILGYNVSRRGSSFQQQQAGGASPTAAAMSNTRFLLTVIPPSHLPHDPPHPKSNPNCSGYGPPEHFKRGTLIPLYPTLSSQLAAIAREYGLPSTGGLVLYLLSTSDPSSSVQASLPGAAGFEGGPRISEEAWNLLWRRLFEEEEEVLLLAESEDEDGYAPPVPPIPLSHRNYPSDGASPADPTFAPSFSDAQQQRQHQRAAGSRRIPSESDQALFSDGGEHEVERTSFSSEGDPDGSVYSGGGAVEHGVGEGSKSRASAGNRSSSRTGIGRGHPSGLPSPSASSRFASAPIPSTSRYSSYSQPNLRQVSRQSVRSNASRFGRSSYAASGRATSFSNYSSQGLGGEPYGAAVVVGKVEFDIDRRKGGKSKWYEGWIESAGEPTSSGGTSSAVPSPRTREGVAGEGSVGGASTVSTAERDVASTYDTEATSPRTTVGSRNFSGGSLAPVSRGLRPLELSRSASPSGSLVEKAEDPMSPESSVAASGYSNAAMAGHGDDEEADGRSPSARSLAPSSRQRSRSSSLASSTHQHSLHRNDDEGYAPLVDSDANYTQLEDDDTSNPFESGRESRQSQPESDESDYDEQVEQVERGQQEQQRREREDGSEEGDSRTATLHQADPLGDVFPDDESTWRSLAEEPTTIVEKDMIETTGLGIVGARVMDLKSSAPPGVVEQSPLDESNDEAGLPPPQDDISDVMSMLKSGQSEDKTDAINLASPIHLDSSPTAPSTTGVFESSDSFDESRPPFDNSRASLDAAASSSFDTQSFEPAGGPVDLAARRRSSQRPRFGSGASARALNLVSIDVRPPSTVHSSPEYAPQRKQRQGWTNIPAVVDKSMSASTSLASLDTYGQPDSQRDSTIGLMENLDDLERALADLSPTTSRKSPAITQEQPTPEPSPQNLLALAQPSQPADESSVESRDVTSQPEPIVGRAATPPFPTPTSPVLGARPTFRYGASSSSSTSPAIPAPTEAPARPPREDSLSVTANSHSQANSDNEKTPEMPSISTFADSTPLAGAFASPEQLPVPAAEVGAPGDPSRTPRTSSLSRGTPQLPHQVALPPSPMPPQSESAWQEATSPVPPSAPFNSSPRPSSPRQFISQRPPPPMPPVPTKEDEMTFPEPPPRSPKSPKSPGGGFKSLRTKQSWKKNKDKDIDVSKAAASPDPAADTESTKSPRTAFFAGKPFQKLGGMFVKKSGSESSPDPSTSPVTAEPPVSSLDQQANEASTDPISPPFDRLTSSPPLQTFAPPSADDSADIDPPAGFDVEFKPPSIDYSTVRTSSYSGDFPPTASPDLLTRPLPTPVVTSQSLRPAASTDSFRSALSSLPTRNDSSPANSTAPHSIGNVTPTEDTFPTSYGADPSSSSYTPLPPLPYKSTTDSSDAEYTVSSPRSEYGQPQTPVQGPLGYAASAPATPAAWQQKYLDPGSRFGKGLAGASGGRQAAKQQLSADIDQLLSQMNEIDFGGEEEVAQGQQQEQPETSEEVVRPKEEESTQEQEHVEEVEEERSQEQEDSFSARRAKMQSLDVGVSLGGLMMAGSPPHSPTIPPVPSVST</sequence>
<feature type="compositionally biased region" description="Low complexity" evidence="1">
    <location>
        <begin position="1412"/>
        <end position="1426"/>
    </location>
</feature>
<feature type="compositionally biased region" description="Pro residues" evidence="1">
    <location>
        <begin position="1704"/>
        <end position="1717"/>
    </location>
</feature>
<feature type="compositionally biased region" description="Polar residues" evidence="1">
    <location>
        <begin position="1044"/>
        <end position="1054"/>
    </location>
</feature>
<feature type="compositionally biased region" description="Polar residues" evidence="1">
    <location>
        <begin position="121"/>
        <end position="141"/>
    </location>
</feature>
<dbReference type="Proteomes" id="UP000193467">
    <property type="component" value="Unassembled WGS sequence"/>
</dbReference>
<feature type="compositionally biased region" description="Polar residues" evidence="1">
    <location>
        <begin position="593"/>
        <end position="612"/>
    </location>
</feature>
<feature type="compositionally biased region" description="Polar residues" evidence="1">
    <location>
        <begin position="1438"/>
        <end position="1448"/>
    </location>
</feature>
<name>A0A1Y2G2L6_9BASI</name>
<feature type="compositionally biased region" description="Low complexity" evidence="1">
    <location>
        <begin position="1203"/>
        <end position="1217"/>
    </location>
</feature>
<feature type="compositionally biased region" description="Low complexity" evidence="1">
    <location>
        <begin position="362"/>
        <end position="376"/>
    </location>
</feature>
<feature type="compositionally biased region" description="Polar residues" evidence="1">
    <location>
        <begin position="465"/>
        <end position="489"/>
    </location>
</feature>
<accession>A0A1Y2G2L6</accession>
<keyword evidence="3" id="KW-1185">Reference proteome</keyword>
<feature type="compositionally biased region" description="Pro residues" evidence="1">
    <location>
        <begin position="1267"/>
        <end position="1276"/>
    </location>
</feature>
<feature type="region of interest" description="Disordered" evidence="1">
    <location>
        <begin position="55"/>
        <end position="150"/>
    </location>
</feature>
<feature type="compositionally biased region" description="Low complexity" evidence="1">
    <location>
        <begin position="1572"/>
        <end position="1581"/>
    </location>
</feature>
<dbReference type="OrthoDB" id="2526154at2759"/>
<feature type="compositionally biased region" description="Acidic residues" evidence="1">
    <location>
        <begin position="744"/>
        <end position="755"/>
    </location>
</feature>
<feature type="compositionally biased region" description="Polar residues" evidence="1">
    <location>
        <begin position="890"/>
        <end position="904"/>
    </location>
</feature>
<evidence type="ECO:0008006" key="4">
    <source>
        <dbReference type="Google" id="ProtNLM"/>
    </source>
</evidence>
<feature type="compositionally biased region" description="Polar residues" evidence="1">
    <location>
        <begin position="501"/>
        <end position="511"/>
    </location>
</feature>
<organism evidence="2 3">
    <name type="scientific">Leucosporidium creatinivorum</name>
    <dbReference type="NCBI Taxonomy" id="106004"/>
    <lineage>
        <taxon>Eukaryota</taxon>
        <taxon>Fungi</taxon>
        <taxon>Dikarya</taxon>
        <taxon>Basidiomycota</taxon>
        <taxon>Pucciniomycotina</taxon>
        <taxon>Microbotryomycetes</taxon>
        <taxon>Leucosporidiales</taxon>
        <taxon>Leucosporidium</taxon>
    </lineage>
</organism>
<feature type="compositionally biased region" description="Low complexity" evidence="1">
    <location>
        <begin position="673"/>
        <end position="699"/>
    </location>
</feature>
<dbReference type="STRING" id="106004.A0A1Y2G2L6"/>
<feature type="compositionally biased region" description="Polar residues" evidence="1">
    <location>
        <begin position="1468"/>
        <end position="1519"/>
    </location>
</feature>
<feature type="region of interest" description="Disordered" evidence="1">
    <location>
        <begin position="547"/>
        <end position="806"/>
    </location>
</feature>
<feature type="region of interest" description="Disordered" evidence="1">
    <location>
        <begin position="210"/>
        <end position="234"/>
    </location>
</feature>
<feature type="compositionally biased region" description="Low complexity" evidence="1">
    <location>
        <begin position="917"/>
        <end position="928"/>
    </location>
</feature>
<reference evidence="2 3" key="1">
    <citation type="submission" date="2016-07" db="EMBL/GenBank/DDBJ databases">
        <title>Pervasive Adenine N6-methylation of Active Genes in Fungi.</title>
        <authorList>
            <consortium name="DOE Joint Genome Institute"/>
            <person name="Mondo S.J."/>
            <person name="Dannebaum R.O."/>
            <person name="Kuo R.C."/>
            <person name="Labutti K."/>
            <person name="Haridas S."/>
            <person name="Kuo A."/>
            <person name="Salamov A."/>
            <person name="Ahrendt S.R."/>
            <person name="Lipzen A."/>
            <person name="Sullivan W."/>
            <person name="Andreopoulos W.B."/>
            <person name="Clum A."/>
            <person name="Lindquist E."/>
            <person name="Daum C."/>
            <person name="Ramamoorthy G.K."/>
            <person name="Gryganskyi A."/>
            <person name="Culley D."/>
            <person name="Magnuson J.K."/>
            <person name="James T.Y."/>
            <person name="O'Malley M.A."/>
            <person name="Stajich J.E."/>
            <person name="Spatafora J.W."/>
            <person name="Visel A."/>
            <person name="Grigoriev I.V."/>
        </authorList>
    </citation>
    <scope>NUCLEOTIDE SEQUENCE [LARGE SCALE GENOMIC DNA]</scope>
    <source>
        <strain evidence="2 3">62-1032</strain>
    </source>
</reference>
<protein>
    <recommendedName>
        <fullName evidence="4">Proteophosphoglycan ppg4</fullName>
    </recommendedName>
</protein>
<proteinExistence type="predicted"/>
<feature type="region of interest" description="Disordered" evidence="1">
    <location>
        <begin position="155"/>
        <end position="174"/>
    </location>
</feature>
<feature type="compositionally biased region" description="Low complexity" evidence="1">
    <location>
        <begin position="1363"/>
        <end position="1373"/>
    </location>
</feature>
<feature type="compositionally biased region" description="Polar residues" evidence="1">
    <location>
        <begin position="647"/>
        <end position="657"/>
    </location>
</feature>
<feature type="compositionally biased region" description="Polar residues" evidence="1">
    <location>
        <begin position="1550"/>
        <end position="1565"/>
    </location>
</feature>
<feature type="compositionally biased region" description="Basic and acidic residues" evidence="1">
    <location>
        <begin position="756"/>
        <end position="770"/>
    </location>
</feature>
<evidence type="ECO:0000313" key="3">
    <source>
        <dbReference type="Proteomes" id="UP000193467"/>
    </source>
</evidence>
<dbReference type="EMBL" id="MCGR01000002">
    <property type="protein sequence ID" value="ORY91618.1"/>
    <property type="molecule type" value="Genomic_DNA"/>
</dbReference>
<feature type="compositionally biased region" description="Polar residues" evidence="1">
    <location>
        <begin position="1"/>
        <end position="16"/>
    </location>
</feature>
<comment type="caution">
    <text evidence="2">The sequence shown here is derived from an EMBL/GenBank/DDBJ whole genome shotgun (WGS) entry which is preliminary data.</text>
</comment>
<feature type="compositionally biased region" description="Low complexity" evidence="1">
    <location>
        <begin position="1250"/>
        <end position="1266"/>
    </location>
</feature>
<gene>
    <name evidence="2" type="ORF">BCR35DRAFT_323366</name>
</gene>
<feature type="compositionally biased region" description="Polar residues" evidence="1">
    <location>
        <begin position="1233"/>
        <end position="1242"/>
    </location>
</feature>
<feature type="region of interest" description="Disordered" evidence="1">
    <location>
        <begin position="321"/>
        <end position="517"/>
    </location>
</feature>
<feature type="region of interest" description="Disordered" evidence="1">
    <location>
        <begin position="1"/>
        <end position="42"/>
    </location>
</feature>
<feature type="compositionally biased region" description="Low complexity" evidence="1">
    <location>
        <begin position="82"/>
        <end position="99"/>
    </location>
</feature>
<feature type="compositionally biased region" description="Polar residues" evidence="1">
    <location>
        <begin position="551"/>
        <end position="562"/>
    </location>
</feature>
<feature type="compositionally biased region" description="Basic and acidic residues" evidence="1">
    <location>
        <begin position="1647"/>
        <end position="1673"/>
    </location>
</feature>
<feature type="compositionally biased region" description="Polar residues" evidence="1">
    <location>
        <begin position="1382"/>
        <end position="1394"/>
    </location>
</feature>